<keyword evidence="2" id="KW-1185">Reference proteome</keyword>
<dbReference type="EMBL" id="CABITT030000007">
    <property type="protein sequence ID" value="VVB11090.1"/>
    <property type="molecule type" value="Genomic_DNA"/>
</dbReference>
<dbReference type="OrthoDB" id="4062651at2759"/>
<evidence type="ECO:0000313" key="2">
    <source>
        <dbReference type="Proteomes" id="UP000489600"/>
    </source>
</evidence>
<protein>
    <submittedName>
        <fullName evidence="1">Uncharacterized protein</fullName>
    </submittedName>
</protein>
<comment type="caution">
    <text evidence="1">The sequence shown here is derived from an EMBL/GenBank/DDBJ whole genome shotgun (WGS) entry which is preliminary data.</text>
</comment>
<accession>A0A565CBL1</accession>
<name>A0A565CBL1_9BRAS</name>
<proteinExistence type="predicted"/>
<sequence length="56" mass="6263">MLLGNGGICQFENFDCSEFPTGQLWDGSQIAVKRLKAWSGKEKIDFAVEMEILACH</sequence>
<evidence type="ECO:0000313" key="1">
    <source>
        <dbReference type="EMBL" id="VVB11090.1"/>
    </source>
</evidence>
<dbReference type="Proteomes" id="UP000489600">
    <property type="component" value="Unassembled WGS sequence"/>
</dbReference>
<reference evidence="1" key="1">
    <citation type="submission" date="2019-07" db="EMBL/GenBank/DDBJ databases">
        <authorList>
            <person name="Dittberner H."/>
        </authorList>
    </citation>
    <scope>NUCLEOTIDE SEQUENCE [LARGE SCALE GENOMIC DNA]</scope>
</reference>
<dbReference type="AlphaFoldDB" id="A0A565CBL1"/>
<organism evidence="1 2">
    <name type="scientific">Arabis nemorensis</name>
    <dbReference type="NCBI Taxonomy" id="586526"/>
    <lineage>
        <taxon>Eukaryota</taxon>
        <taxon>Viridiplantae</taxon>
        <taxon>Streptophyta</taxon>
        <taxon>Embryophyta</taxon>
        <taxon>Tracheophyta</taxon>
        <taxon>Spermatophyta</taxon>
        <taxon>Magnoliopsida</taxon>
        <taxon>eudicotyledons</taxon>
        <taxon>Gunneridae</taxon>
        <taxon>Pentapetalae</taxon>
        <taxon>rosids</taxon>
        <taxon>malvids</taxon>
        <taxon>Brassicales</taxon>
        <taxon>Brassicaceae</taxon>
        <taxon>Arabideae</taxon>
        <taxon>Arabis</taxon>
    </lineage>
</organism>
<gene>
    <name evidence="1" type="ORF">ANE_LOCUS21534</name>
</gene>